<gene>
    <name evidence="2" type="ORF">MELLADRAFT_109802</name>
</gene>
<dbReference type="RefSeq" id="XP_007413976.1">
    <property type="nucleotide sequence ID" value="XM_007413914.1"/>
</dbReference>
<feature type="region of interest" description="Disordered" evidence="1">
    <location>
        <begin position="38"/>
        <end position="70"/>
    </location>
</feature>
<evidence type="ECO:0008006" key="4">
    <source>
        <dbReference type="Google" id="ProtNLM"/>
    </source>
</evidence>
<dbReference type="HOGENOM" id="CLU_329858_0_0_1"/>
<proteinExistence type="predicted"/>
<dbReference type="KEGG" id="mlr:MELLADRAFT_109802"/>
<dbReference type="eggNOG" id="KOG4469">
    <property type="taxonomic scope" value="Eukaryota"/>
</dbReference>
<dbReference type="EMBL" id="GL883128">
    <property type="protein sequence ID" value="EGG02863.1"/>
    <property type="molecule type" value="Genomic_DNA"/>
</dbReference>
<feature type="compositionally biased region" description="Polar residues" evidence="1">
    <location>
        <begin position="181"/>
        <end position="193"/>
    </location>
</feature>
<name>F4RXP2_MELLP</name>
<dbReference type="InParanoid" id="F4RXP2"/>
<evidence type="ECO:0000313" key="3">
    <source>
        <dbReference type="Proteomes" id="UP000001072"/>
    </source>
</evidence>
<dbReference type="OrthoDB" id="1918at2759"/>
<accession>F4RXP2</accession>
<dbReference type="GeneID" id="18923877"/>
<evidence type="ECO:0000313" key="2">
    <source>
        <dbReference type="EMBL" id="EGG02863.1"/>
    </source>
</evidence>
<protein>
    <recommendedName>
        <fullName evidence="4">Rgp1-domain-containing protein</fullName>
    </recommendedName>
</protein>
<reference evidence="3" key="1">
    <citation type="journal article" date="2011" name="Proc. Natl. Acad. Sci. U.S.A.">
        <title>Obligate biotrophy features unraveled by the genomic analysis of rust fungi.</title>
        <authorList>
            <person name="Duplessis S."/>
            <person name="Cuomo C.A."/>
            <person name="Lin Y.-C."/>
            <person name="Aerts A."/>
            <person name="Tisserant E."/>
            <person name="Veneault-Fourrey C."/>
            <person name="Joly D.L."/>
            <person name="Hacquard S."/>
            <person name="Amselem J."/>
            <person name="Cantarel B.L."/>
            <person name="Chiu R."/>
            <person name="Coutinho P.M."/>
            <person name="Feau N."/>
            <person name="Field M."/>
            <person name="Frey P."/>
            <person name="Gelhaye E."/>
            <person name="Goldberg J."/>
            <person name="Grabherr M.G."/>
            <person name="Kodira C.D."/>
            <person name="Kohler A."/>
            <person name="Kuees U."/>
            <person name="Lindquist E.A."/>
            <person name="Lucas S.M."/>
            <person name="Mago R."/>
            <person name="Mauceli E."/>
            <person name="Morin E."/>
            <person name="Murat C."/>
            <person name="Pangilinan J.L."/>
            <person name="Park R."/>
            <person name="Pearson M."/>
            <person name="Quesneville H."/>
            <person name="Rouhier N."/>
            <person name="Sakthikumar S."/>
            <person name="Salamov A.A."/>
            <person name="Schmutz J."/>
            <person name="Selles B."/>
            <person name="Shapiro H."/>
            <person name="Tanguay P."/>
            <person name="Tuskan G.A."/>
            <person name="Henrissat B."/>
            <person name="Van de Peer Y."/>
            <person name="Rouze P."/>
            <person name="Ellis J.G."/>
            <person name="Dodds P.N."/>
            <person name="Schein J.E."/>
            <person name="Zhong S."/>
            <person name="Hamelin R.C."/>
            <person name="Grigoriev I.V."/>
            <person name="Szabo L.J."/>
            <person name="Martin F."/>
        </authorList>
    </citation>
    <scope>NUCLEOTIDE SEQUENCE [LARGE SCALE GENOMIC DNA]</scope>
    <source>
        <strain evidence="3">98AG31 / pathotype 3-4-7</strain>
    </source>
</reference>
<dbReference type="Proteomes" id="UP000001072">
    <property type="component" value="Unassembled WGS sequence"/>
</dbReference>
<organism evidence="3">
    <name type="scientific">Melampsora larici-populina (strain 98AG31 / pathotype 3-4-7)</name>
    <name type="common">Poplar leaf rust fungus</name>
    <dbReference type="NCBI Taxonomy" id="747676"/>
    <lineage>
        <taxon>Eukaryota</taxon>
        <taxon>Fungi</taxon>
        <taxon>Dikarya</taxon>
        <taxon>Basidiomycota</taxon>
        <taxon>Pucciniomycotina</taxon>
        <taxon>Pucciniomycetes</taxon>
        <taxon>Pucciniales</taxon>
        <taxon>Melampsoraceae</taxon>
        <taxon>Melampsora</taxon>
    </lineage>
</organism>
<dbReference type="InterPro" id="IPR014848">
    <property type="entry name" value="Rgp1"/>
</dbReference>
<dbReference type="AlphaFoldDB" id="F4RXP2"/>
<dbReference type="PANTHER" id="PTHR12507">
    <property type="entry name" value="REDUCED GROWTH PHENOTYPE 1 RGP1, YEAST -RELATED"/>
    <property type="match status" value="1"/>
</dbReference>
<keyword evidence="3" id="KW-1185">Reference proteome</keyword>
<dbReference type="STRING" id="747676.F4RXP2"/>
<dbReference type="Pfam" id="PF08737">
    <property type="entry name" value="Rgp1"/>
    <property type="match status" value="2"/>
</dbReference>
<feature type="compositionally biased region" description="Low complexity" evidence="1">
    <location>
        <begin position="56"/>
        <end position="70"/>
    </location>
</feature>
<sequence>MSSSSSSSRLLVRVQPDQSAYFAGERFQCTIQFKNTLSTNPSTELHSRSSSLTKFTSNTPSTSSPSPYHSISTNQSSLINHQIIPIRNGLIGSHHHHHRPIQENYHQHLRSYSIPSLSLLQASPNHHQPIIRSASYLPPLRTQLTASIEEEDHQSDAQSPNRSPLTPFSQPKKFPVPNPIRRQSSPGPQWVTIPSTRSFSLQGHSAPAGREAFKTDLVLGWAYCQLEGIFEYDDRLIKSNLFDSLKNRTTKLGGGQLGPQIGSDHQAGWLGWLFGTRVSGIGSEQGKGQKLPVFENPVSILDVDLHLRAGESRTYTFSIDLPQELPPSFRGKSIKFSYNLIVGTSYDNGGIGPRGRNQVGSSPGTKIIRVPIRVYNHVFLNGARPFYDLSSPIINTRDLAQIGKLENLVLEKTQVDSDNDLEAYARQLINRSIEVEEPEDEMTGGCMTAVEIVTRSSGKVSFDINKDGKLVAELTLVKSAYRLGEIAEGIIVFNTSTDTGRVIKASFSLETNETINPNDLIDPSDLNKEKIKLMTKKVHSDQEEFLLNQNRCKFSLVIPTDGTPEFESSSVKLNWYIRVKFLFLPCDLNSSIKGLQPTTTSSAAAHQRIGSTVLSAGHQFSKDPHLLHSTVSHKLLKHTRSQSFAYGFQPTIKVPINTQKIRTPTHLIPLKNSENPHGTVYKPIPDLGYVPIQYEMTHETDQSKNQIVLVPVKVEMVECWIPLKVFPSNTAFKPIVTQFFA</sequence>
<evidence type="ECO:0000256" key="1">
    <source>
        <dbReference type="SAM" id="MobiDB-lite"/>
    </source>
</evidence>
<feature type="compositionally biased region" description="Polar residues" evidence="1">
    <location>
        <begin position="38"/>
        <end position="55"/>
    </location>
</feature>
<feature type="region of interest" description="Disordered" evidence="1">
    <location>
        <begin position="149"/>
        <end position="193"/>
    </location>
</feature>
<dbReference type="VEuPathDB" id="FungiDB:MELLADRAFT_109802"/>
<feature type="compositionally biased region" description="Polar residues" evidence="1">
    <location>
        <begin position="156"/>
        <end position="169"/>
    </location>
</feature>